<comment type="caution">
    <text evidence="2">The sequence shown here is derived from an EMBL/GenBank/DDBJ whole genome shotgun (WGS) entry which is preliminary data.</text>
</comment>
<evidence type="ECO:0000313" key="3">
    <source>
        <dbReference type="Proteomes" id="UP000295023"/>
    </source>
</evidence>
<organism evidence="2 3">
    <name type="scientific">Roseicella aquatilis</name>
    <dbReference type="NCBI Taxonomy" id="2527868"/>
    <lineage>
        <taxon>Bacteria</taxon>
        <taxon>Pseudomonadati</taxon>
        <taxon>Pseudomonadota</taxon>
        <taxon>Alphaproteobacteria</taxon>
        <taxon>Acetobacterales</taxon>
        <taxon>Roseomonadaceae</taxon>
        <taxon>Roseicella</taxon>
    </lineage>
</organism>
<dbReference type="Proteomes" id="UP000295023">
    <property type="component" value="Unassembled WGS sequence"/>
</dbReference>
<evidence type="ECO:0000256" key="1">
    <source>
        <dbReference type="SAM" id="MobiDB-lite"/>
    </source>
</evidence>
<dbReference type="AlphaFoldDB" id="A0A4R4DUU6"/>
<reference evidence="2 3" key="1">
    <citation type="submission" date="2019-03" db="EMBL/GenBank/DDBJ databases">
        <title>Paracraurococcus aquatilis NE82 genome sequence.</title>
        <authorList>
            <person name="Zhao Y."/>
            <person name="Du Z."/>
        </authorList>
    </citation>
    <scope>NUCLEOTIDE SEQUENCE [LARGE SCALE GENOMIC DNA]</scope>
    <source>
        <strain evidence="2 3">NE82</strain>
    </source>
</reference>
<proteinExistence type="predicted"/>
<evidence type="ECO:0000313" key="2">
    <source>
        <dbReference type="EMBL" id="TCZ66043.1"/>
    </source>
</evidence>
<gene>
    <name evidence="2" type="ORF">EXY23_02870</name>
</gene>
<accession>A0A4R4DUU6</accession>
<sequence>MEVASPIRAEQPSRGASSAEGKEPLQVRIPTSVKRRFKAHAALRGLEPHALFVEIWEHYEARLRSGDSPEGAS</sequence>
<evidence type="ECO:0008006" key="4">
    <source>
        <dbReference type="Google" id="ProtNLM"/>
    </source>
</evidence>
<dbReference type="EMBL" id="SKBM01000002">
    <property type="protein sequence ID" value="TCZ66043.1"/>
    <property type="molecule type" value="Genomic_DNA"/>
</dbReference>
<dbReference type="OrthoDB" id="7996554at2"/>
<protein>
    <recommendedName>
        <fullName evidence="4">Chromosome partitioning protein ParB</fullName>
    </recommendedName>
</protein>
<name>A0A4R4DUU6_9PROT</name>
<keyword evidence="3" id="KW-1185">Reference proteome</keyword>
<feature type="region of interest" description="Disordered" evidence="1">
    <location>
        <begin position="1"/>
        <end position="26"/>
    </location>
</feature>
<dbReference type="RefSeq" id="WP_132284346.1">
    <property type="nucleotide sequence ID" value="NZ_SKBM01000002.1"/>
</dbReference>